<comment type="caution">
    <text evidence="2">The sequence shown here is derived from an EMBL/GenBank/DDBJ whole genome shotgun (WGS) entry which is preliminary data.</text>
</comment>
<name>A0AAP0HZY3_9MAGN</name>
<sequence>MLPLETNDGDARQRWRSEAAMETRCGDGEARQRTSEATVKIENENLSMKSPVVGYGLSRKGLADDIPSDCCKRGDEPCCEFCGQRKY</sequence>
<reference evidence="2 3" key="1">
    <citation type="submission" date="2024-01" db="EMBL/GenBank/DDBJ databases">
        <title>Genome assemblies of Stephania.</title>
        <authorList>
            <person name="Yang L."/>
        </authorList>
    </citation>
    <scope>NUCLEOTIDE SEQUENCE [LARGE SCALE GENOMIC DNA]</scope>
    <source>
        <strain evidence="2">QJT</strain>
        <tissue evidence="2">Leaf</tissue>
    </source>
</reference>
<accession>A0AAP0HZY3</accession>
<evidence type="ECO:0000256" key="1">
    <source>
        <dbReference type="SAM" id="MobiDB-lite"/>
    </source>
</evidence>
<gene>
    <name evidence="2" type="ORF">Sjap_020065</name>
</gene>
<feature type="compositionally biased region" description="Basic and acidic residues" evidence="1">
    <location>
        <begin position="9"/>
        <end position="35"/>
    </location>
</feature>
<keyword evidence="3" id="KW-1185">Reference proteome</keyword>
<dbReference type="EMBL" id="JBBNAE010000008">
    <property type="protein sequence ID" value="KAK9102811.1"/>
    <property type="molecule type" value="Genomic_DNA"/>
</dbReference>
<organism evidence="2 3">
    <name type="scientific">Stephania japonica</name>
    <dbReference type="NCBI Taxonomy" id="461633"/>
    <lineage>
        <taxon>Eukaryota</taxon>
        <taxon>Viridiplantae</taxon>
        <taxon>Streptophyta</taxon>
        <taxon>Embryophyta</taxon>
        <taxon>Tracheophyta</taxon>
        <taxon>Spermatophyta</taxon>
        <taxon>Magnoliopsida</taxon>
        <taxon>Ranunculales</taxon>
        <taxon>Menispermaceae</taxon>
        <taxon>Menispermoideae</taxon>
        <taxon>Cissampelideae</taxon>
        <taxon>Stephania</taxon>
    </lineage>
</organism>
<dbReference type="Proteomes" id="UP001417504">
    <property type="component" value="Unassembled WGS sequence"/>
</dbReference>
<feature type="region of interest" description="Disordered" evidence="1">
    <location>
        <begin position="1"/>
        <end position="35"/>
    </location>
</feature>
<protein>
    <submittedName>
        <fullName evidence="2">Uncharacterized protein</fullName>
    </submittedName>
</protein>
<evidence type="ECO:0000313" key="3">
    <source>
        <dbReference type="Proteomes" id="UP001417504"/>
    </source>
</evidence>
<proteinExistence type="predicted"/>
<evidence type="ECO:0000313" key="2">
    <source>
        <dbReference type="EMBL" id="KAK9102811.1"/>
    </source>
</evidence>
<dbReference type="AlphaFoldDB" id="A0AAP0HZY3"/>